<dbReference type="EMBL" id="BT050956">
    <property type="protein sequence ID" value="ACJ83623.1"/>
    <property type="molecule type" value="mRNA"/>
</dbReference>
<evidence type="ECO:0000313" key="2">
    <source>
        <dbReference type="EMBL" id="ACJ83623.1"/>
    </source>
</evidence>
<proteinExistence type="evidence at transcript level"/>
<evidence type="ECO:0000256" key="1">
    <source>
        <dbReference type="SAM" id="Phobius"/>
    </source>
</evidence>
<name>B7FG14_MEDTR</name>
<keyword evidence="1" id="KW-0812">Transmembrane</keyword>
<sequence>MDNLDYKSLIPIKLYILTLTFSLDGTMILSMLC</sequence>
<reference evidence="2" key="1">
    <citation type="submission" date="2008-12" db="EMBL/GenBank/DDBJ databases">
        <title>Medicago truncatula full length cdna cloning project.</title>
        <authorList>
            <person name="Moskal W."/>
            <person name="Chan A."/>
            <person name="Cheung F."/>
            <person name="Xiao Y."/>
            <person name="Town C.D."/>
        </authorList>
    </citation>
    <scope>NUCLEOTIDE SEQUENCE</scope>
</reference>
<keyword evidence="1" id="KW-0472">Membrane</keyword>
<keyword evidence="1" id="KW-1133">Transmembrane helix</keyword>
<evidence type="ECO:0008006" key="3">
    <source>
        <dbReference type="Google" id="ProtNLM"/>
    </source>
</evidence>
<accession>B7FG14</accession>
<protein>
    <recommendedName>
        <fullName evidence="3">Transmembrane protein</fullName>
    </recommendedName>
</protein>
<dbReference type="AlphaFoldDB" id="B7FG14"/>
<feature type="transmembrane region" description="Helical" evidence="1">
    <location>
        <begin position="12"/>
        <end position="32"/>
    </location>
</feature>
<organism evidence="2">
    <name type="scientific">Medicago truncatula</name>
    <name type="common">Barrel medic</name>
    <name type="synonym">Medicago tribuloides</name>
    <dbReference type="NCBI Taxonomy" id="3880"/>
    <lineage>
        <taxon>Eukaryota</taxon>
        <taxon>Viridiplantae</taxon>
        <taxon>Streptophyta</taxon>
        <taxon>Embryophyta</taxon>
        <taxon>Tracheophyta</taxon>
        <taxon>Spermatophyta</taxon>
        <taxon>Magnoliopsida</taxon>
        <taxon>eudicotyledons</taxon>
        <taxon>Gunneridae</taxon>
        <taxon>Pentapetalae</taxon>
        <taxon>rosids</taxon>
        <taxon>fabids</taxon>
        <taxon>Fabales</taxon>
        <taxon>Fabaceae</taxon>
        <taxon>Papilionoideae</taxon>
        <taxon>50 kb inversion clade</taxon>
        <taxon>NPAAA clade</taxon>
        <taxon>Hologalegina</taxon>
        <taxon>IRL clade</taxon>
        <taxon>Trifolieae</taxon>
        <taxon>Medicago</taxon>
    </lineage>
</organism>